<protein>
    <submittedName>
        <fullName evidence="1">Uncharacterized protein</fullName>
    </submittedName>
</protein>
<gene>
    <name evidence="1" type="ORF">Slati_3105300</name>
</gene>
<accession>A0AAW2UVP3</accession>
<reference evidence="1" key="2">
    <citation type="journal article" date="2024" name="Plant">
        <title>Genomic evolution and insights into agronomic trait innovations of Sesamum species.</title>
        <authorList>
            <person name="Miao H."/>
            <person name="Wang L."/>
            <person name="Qu L."/>
            <person name="Liu H."/>
            <person name="Sun Y."/>
            <person name="Le M."/>
            <person name="Wang Q."/>
            <person name="Wei S."/>
            <person name="Zheng Y."/>
            <person name="Lin W."/>
            <person name="Duan Y."/>
            <person name="Cao H."/>
            <person name="Xiong S."/>
            <person name="Wang X."/>
            <person name="Wei L."/>
            <person name="Li C."/>
            <person name="Ma Q."/>
            <person name="Ju M."/>
            <person name="Zhao R."/>
            <person name="Li G."/>
            <person name="Mu C."/>
            <person name="Tian Q."/>
            <person name="Mei H."/>
            <person name="Zhang T."/>
            <person name="Gao T."/>
            <person name="Zhang H."/>
        </authorList>
    </citation>
    <scope>NUCLEOTIDE SEQUENCE</scope>
    <source>
        <strain evidence="1">KEN1</strain>
    </source>
</reference>
<evidence type="ECO:0000313" key="1">
    <source>
        <dbReference type="EMBL" id="KAL0420824.1"/>
    </source>
</evidence>
<dbReference type="EMBL" id="JACGWN010000011">
    <property type="protein sequence ID" value="KAL0420824.1"/>
    <property type="molecule type" value="Genomic_DNA"/>
</dbReference>
<proteinExistence type="predicted"/>
<name>A0AAW2UVP3_9LAMI</name>
<reference evidence="1" key="1">
    <citation type="submission" date="2020-06" db="EMBL/GenBank/DDBJ databases">
        <authorList>
            <person name="Li T."/>
            <person name="Hu X."/>
            <person name="Zhang T."/>
            <person name="Song X."/>
            <person name="Zhang H."/>
            <person name="Dai N."/>
            <person name="Sheng W."/>
            <person name="Hou X."/>
            <person name="Wei L."/>
        </authorList>
    </citation>
    <scope>NUCLEOTIDE SEQUENCE</scope>
    <source>
        <strain evidence="1">KEN1</strain>
        <tissue evidence="1">Leaf</tissue>
    </source>
</reference>
<sequence length="98" mass="11061">MTSRISGNTPWTTCFYTSQTPFGIDIPQGRGCLRPDYPFLAILTLPGPGPLPEDGLWYLWCLAALYYFPIEVNLEQMIAHLQDVKNENPSMGIPLMVR</sequence>
<comment type="caution">
    <text evidence="1">The sequence shown here is derived from an EMBL/GenBank/DDBJ whole genome shotgun (WGS) entry which is preliminary data.</text>
</comment>
<dbReference type="AlphaFoldDB" id="A0AAW2UVP3"/>
<organism evidence="1">
    <name type="scientific">Sesamum latifolium</name>
    <dbReference type="NCBI Taxonomy" id="2727402"/>
    <lineage>
        <taxon>Eukaryota</taxon>
        <taxon>Viridiplantae</taxon>
        <taxon>Streptophyta</taxon>
        <taxon>Embryophyta</taxon>
        <taxon>Tracheophyta</taxon>
        <taxon>Spermatophyta</taxon>
        <taxon>Magnoliopsida</taxon>
        <taxon>eudicotyledons</taxon>
        <taxon>Gunneridae</taxon>
        <taxon>Pentapetalae</taxon>
        <taxon>asterids</taxon>
        <taxon>lamiids</taxon>
        <taxon>Lamiales</taxon>
        <taxon>Pedaliaceae</taxon>
        <taxon>Sesamum</taxon>
    </lineage>
</organism>